<evidence type="ECO:0000256" key="2">
    <source>
        <dbReference type="ARBA" id="ARBA00022448"/>
    </source>
</evidence>
<evidence type="ECO:0000256" key="3">
    <source>
        <dbReference type="ARBA" id="ARBA00022692"/>
    </source>
</evidence>
<feature type="domain" description="Major facilitator superfamily (MFS) profile" evidence="7">
    <location>
        <begin position="43"/>
        <end position="449"/>
    </location>
</feature>
<organism evidence="8 9">
    <name type="scientific">Phaseolus coccineus</name>
    <name type="common">Scarlet runner bean</name>
    <name type="synonym">Phaseolus multiflorus</name>
    <dbReference type="NCBI Taxonomy" id="3886"/>
    <lineage>
        <taxon>Eukaryota</taxon>
        <taxon>Viridiplantae</taxon>
        <taxon>Streptophyta</taxon>
        <taxon>Embryophyta</taxon>
        <taxon>Tracheophyta</taxon>
        <taxon>Spermatophyta</taxon>
        <taxon>Magnoliopsida</taxon>
        <taxon>eudicotyledons</taxon>
        <taxon>Gunneridae</taxon>
        <taxon>Pentapetalae</taxon>
        <taxon>rosids</taxon>
        <taxon>fabids</taxon>
        <taxon>Fabales</taxon>
        <taxon>Fabaceae</taxon>
        <taxon>Papilionoideae</taxon>
        <taxon>50 kb inversion clade</taxon>
        <taxon>NPAAA clade</taxon>
        <taxon>indigoferoid/millettioid clade</taxon>
        <taxon>Phaseoleae</taxon>
        <taxon>Phaseolus</taxon>
    </lineage>
</organism>
<reference evidence="8 9" key="1">
    <citation type="submission" date="2024-01" db="EMBL/GenBank/DDBJ databases">
        <title>The genomes of 5 underutilized Papilionoideae crops provide insights into root nodulation and disease resistanc.</title>
        <authorList>
            <person name="Jiang F."/>
        </authorList>
    </citation>
    <scope>NUCLEOTIDE SEQUENCE [LARGE SCALE GENOMIC DNA]</scope>
    <source>
        <strain evidence="8">JINMINGXINNONG_FW02</strain>
        <tissue evidence="8">Leaves</tissue>
    </source>
</reference>
<feature type="transmembrane region" description="Helical" evidence="6">
    <location>
        <begin position="45"/>
        <end position="69"/>
    </location>
</feature>
<dbReference type="AlphaFoldDB" id="A0AAN9LVL3"/>
<dbReference type="CDD" id="cd17330">
    <property type="entry name" value="MFS_SLC46_TetA_like"/>
    <property type="match status" value="1"/>
</dbReference>
<proteinExistence type="predicted"/>
<dbReference type="SUPFAM" id="SSF103473">
    <property type="entry name" value="MFS general substrate transporter"/>
    <property type="match status" value="1"/>
</dbReference>
<feature type="transmembrane region" description="Helical" evidence="6">
    <location>
        <begin position="425"/>
        <end position="446"/>
    </location>
</feature>
<sequence length="458" mass="50578">MNMEGENVEKPLLERKKYYENCPGCKVDKAKELSEGQGVPFKNLFIIWMVVLCAAMPISSLFSYLYFMVRDFNIAKTEADISFYAGYVGSAFMLGRCLTSVLWGIIADRYGRKPVLMIGIIAIVLFNTLFGLSTSFWMAVIMRFLLGCFSGLLGPVTVTASWGAGLIIGPALGGYLAQPVEKYPHIFPKNSFWDEFAYFFPNLIISAFAFVVAVGCIWIPETLHNHKYSNESIVNVEALEVGNRVVGIDKPIEKKEKLFFNWPLMSSIIIFCIFSLHDGAYHEVFSLWTVSPKRLGGLNFTTNDVGNVLSISGLAVIIYQLIIYPFVRKASGPIGIARISGILTIPLLQSYTFIGYLSGLALFILISIASILKNILAEQDQRGAANGISMTGLSLFKAIGPAGGGALLTLSQKRMDASFLPGTQMLFFILNTVVALGTLMTFKPFLVEKRKTQTNQLQ</sequence>
<dbReference type="PANTHER" id="PTHR23504:SF90">
    <property type="entry name" value="MAJOR FACILITATOR SUPERFAMILY-RELATED"/>
    <property type="match status" value="1"/>
</dbReference>
<evidence type="ECO:0000256" key="6">
    <source>
        <dbReference type="SAM" id="Phobius"/>
    </source>
</evidence>
<dbReference type="PROSITE" id="PS50850">
    <property type="entry name" value="MFS"/>
    <property type="match status" value="1"/>
</dbReference>
<protein>
    <recommendedName>
        <fullName evidence="7">Major facilitator superfamily (MFS) profile domain-containing protein</fullName>
    </recommendedName>
</protein>
<dbReference type="EMBL" id="JAYMYR010000009">
    <property type="protein sequence ID" value="KAK7343002.1"/>
    <property type="molecule type" value="Genomic_DNA"/>
</dbReference>
<gene>
    <name evidence="8" type="ORF">VNO80_25963</name>
</gene>
<evidence type="ECO:0000259" key="7">
    <source>
        <dbReference type="PROSITE" id="PS50850"/>
    </source>
</evidence>
<evidence type="ECO:0000313" key="8">
    <source>
        <dbReference type="EMBL" id="KAK7343002.1"/>
    </source>
</evidence>
<dbReference type="Proteomes" id="UP001374584">
    <property type="component" value="Unassembled WGS sequence"/>
</dbReference>
<feature type="transmembrane region" description="Helical" evidence="6">
    <location>
        <begin position="118"/>
        <end position="140"/>
    </location>
</feature>
<feature type="transmembrane region" description="Helical" evidence="6">
    <location>
        <begin position="81"/>
        <end position="106"/>
    </location>
</feature>
<dbReference type="Gene3D" id="1.20.1250.20">
    <property type="entry name" value="MFS general substrate transporter like domains"/>
    <property type="match status" value="1"/>
</dbReference>
<evidence type="ECO:0000256" key="4">
    <source>
        <dbReference type="ARBA" id="ARBA00022989"/>
    </source>
</evidence>
<keyword evidence="5 6" id="KW-0472">Membrane</keyword>
<comment type="caution">
    <text evidence="8">The sequence shown here is derived from an EMBL/GenBank/DDBJ whole genome shotgun (WGS) entry which is preliminary data.</text>
</comment>
<dbReference type="PANTHER" id="PTHR23504">
    <property type="entry name" value="MAJOR FACILITATOR SUPERFAMILY DOMAIN-CONTAINING PROTEIN 10"/>
    <property type="match status" value="1"/>
</dbReference>
<keyword evidence="9" id="KW-1185">Reference proteome</keyword>
<feature type="transmembrane region" description="Helical" evidence="6">
    <location>
        <begin position="152"/>
        <end position="176"/>
    </location>
</feature>
<evidence type="ECO:0000256" key="1">
    <source>
        <dbReference type="ARBA" id="ARBA00004141"/>
    </source>
</evidence>
<keyword evidence="3 6" id="KW-0812">Transmembrane</keyword>
<evidence type="ECO:0000313" key="9">
    <source>
        <dbReference type="Proteomes" id="UP001374584"/>
    </source>
</evidence>
<dbReference type="InterPro" id="IPR036259">
    <property type="entry name" value="MFS_trans_sf"/>
</dbReference>
<dbReference type="GO" id="GO:0090333">
    <property type="term" value="P:regulation of stomatal closure"/>
    <property type="evidence" value="ECO:0007669"/>
    <property type="project" value="TreeGrafter"/>
</dbReference>
<keyword evidence="2" id="KW-0813">Transport</keyword>
<keyword evidence="4 6" id="KW-1133">Transmembrane helix</keyword>
<feature type="transmembrane region" description="Helical" evidence="6">
    <location>
        <begin position="348"/>
        <end position="372"/>
    </location>
</feature>
<feature type="transmembrane region" description="Helical" evidence="6">
    <location>
        <begin position="308"/>
        <end position="327"/>
    </location>
</feature>
<name>A0AAN9LVL3_PHACN</name>
<dbReference type="Pfam" id="PF07690">
    <property type="entry name" value="MFS_1"/>
    <property type="match status" value="1"/>
</dbReference>
<dbReference type="GO" id="GO:0005886">
    <property type="term" value="C:plasma membrane"/>
    <property type="evidence" value="ECO:0007669"/>
    <property type="project" value="TreeGrafter"/>
</dbReference>
<comment type="subcellular location">
    <subcellularLocation>
        <location evidence="1">Membrane</location>
        <topology evidence="1">Multi-pass membrane protein</topology>
    </subcellularLocation>
</comment>
<dbReference type="InterPro" id="IPR020846">
    <property type="entry name" value="MFS_dom"/>
</dbReference>
<accession>A0AAN9LVL3</accession>
<feature type="transmembrane region" description="Helical" evidence="6">
    <location>
        <begin position="196"/>
        <end position="219"/>
    </location>
</feature>
<dbReference type="GO" id="GO:0009705">
    <property type="term" value="C:plant-type vacuole membrane"/>
    <property type="evidence" value="ECO:0007669"/>
    <property type="project" value="TreeGrafter"/>
</dbReference>
<dbReference type="InterPro" id="IPR011701">
    <property type="entry name" value="MFS"/>
</dbReference>
<evidence type="ECO:0000256" key="5">
    <source>
        <dbReference type="ARBA" id="ARBA00023136"/>
    </source>
</evidence>
<dbReference type="GO" id="GO:0022821">
    <property type="term" value="F:solute:potassium antiporter activity"/>
    <property type="evidence" value="ECO:0007669"/>
    <property type="project" value="TreeGrafter"/>
</dbReference>
<feature type="transmembrane region" description="Helical" evidence="6">
    <location>
        <begin position="258"/>
        <end position="277"/>
    </location>
</feature>